<proteinExistence type="predicted"/>
<reference evidence="2" key="1">
    <citation type="submission" date="2011-08" db="EMBL/GenBank/DDBJ databases">
        <authorList>
            <person name="Rombauts S."/>
        </authorList>
    </citation>
    <scope>NUCLEOTIDE SEQUENCE</scope>
    <source>
        <strain evidence="2">London</strain>
    </source>
</reference>
<dbReference type="EMBL" id="CAEY01000030">
    <property type="status" value="NOT_ANNOTATED_CDS"/>
    <property type="molecule type" value="Genomic_DNA"/>
</dbReference>
<protein>
    <submittedName>
        <fullName evidence="1">Uncharacterized protein</fullName>
    </submittedName>
</protein>
<keyword evidence="2" id="KW-1185">Reference proteome</keyword>
<dbReference type="AlphaFoldDB" id="T1KF19"/>
<dbReference type="Proteomes" id="UP000015104">
    <property type="component" value="Unassembled WGS sequence"/>
</dbReference>
<reference evidence="1" key="2">
    <citation type="submission" date="2015-06" db="UniProtKB">
        <authorList>
            <consortium name="EnsemblMetazoa"/>
        </authorList>
    </citation>
    <scope>IDENTIFICATION</scope>
</reference>
<dbReference type="EnsemblMetazoa" id="tetur10g01530.1">
    <property type="protein sequence ID" value="tetur10g01530.1"/>
    <property type="gene ID" value="tetur10g01530"/>
</dbReference>
<sequence length="155" mass="18243">MRYHVNYILKLNCLNWKTKTFHGPKTNQSGKNKSKTYSRNCKAHQHQFAIFITHFNFENANSLILLDVSHDSKRMIEKLKLKSPMISFIVKAPYQEMRDTMRKEWKIKTIKNEIITGPQSCRNVDVDSASKLLDGKTIKLTQSSFVFTMPLEWFR</sequence>
<organism evidence="1 2">
    <name type="scientific">Tetranychus urticae</name>
    <name type="common">Two-spotted spider mite</name>
    <dbReference type="NCBI Taxonomy" id="32264"/>
    <lineage>
        <taxon>Eukaryota</taxon>
        <taxon>Metazoa</taxon>
        <taxon>Ecdysozoa</taxon>
        <taxon>Arthropoda</taxon>
        <taxon>Chelicerata</taxon>
        <taxon>Arachnida</taxon>
        <taxon>Acari</taxon>
        <taxon>Acariformes</taxon>
        <taxon>Trombidiformes</taxon>
        <taxon>Prostigmata</taxon>
        <taxon>Eleutherengona</taxon>
        <taxon>Raphignathae</taxon>
        <taxon>Tetranychoidea</taxon>
        <taxon>Tetranychidae</taxon>
        <taxon>Tetranychus</taxon>
    </lineage>
</organism>
<accession>T1KF19</accession>
<dbReference type="HOGENOM" id="CLU_1697767_0_0_1"/>
<evidence type="ECO:0000313" key="2">
    <source>
        <dbReference type="Proteomes" id="UP000015104"/>
    </source>
</evidence>
<evidence type="ECO:0000313" key="1">
    <source>
        <dbReference type="EnsemblMetazoa" id="tetur10g01530.1"/>
    </source>
</evidence>
<name>T1KF19_TETUR</name>